<protein>
    <recommendedName>
        <fullName evidence="9">Phosphatidylcholine transfer protein</fullName>
    </recommendedName>
    <alternativeName>
        <fullName evidence="11">START domain-containing protein 2</fullName>
    </alternativeName>
    <alternativeName>
        <fullName evidence="10">StAR-related lipid transfer protein 2</fullName>
    </alternativeName>
</protein>
<evidence type="ECO:0000256" key="9">
    <source>
        <dbReference type="ARBA" id="ARBA00069061"/>
    </source>
</evidence>
<keyword evidence="4" id="KW-0597">Phosphoprotein</keyword>
<evidence type="ECO:0000313" key="14">
    <source>
        <dbReference type="Proteomes" id="UP001620626"/>
    </source>
</evidence>
<evidence type="ECO:0000256" key="11">
    <source>
        <dbReference type="ARBA" id="ARBA00079049"/>
    </source>
</evidence>
<keyword evidence="2" id="KW-0813">Transport</keyword>
<comment type="caution">
    <text evidence="13">The sequence shown here is derived from an EMBL/GenBank/DDBJ whole genome shotgun (WGS) entry which is preliminary data.</text>
</comment>
<gene>
    <name evidence="13" type="ORF">niasHT_039778</name>
</gene>
<sequence length="284" mass="33316">MIFRLGNFRHFPVNFCKLCIARFTVAFSRRIFRDQFSLFLRSRRSLLFGASLVGVSFGSNVTLEDEYKRIKTECKECDPFSPPPTDEGWTLFWCNKSLAVYRRRFVANGGNCVFEYRCIGTYEDISPNDFVTVQEDISCRLKWDKNVNSLDELDFDYNTGTQVIRWESKYPFPLWPRLYIFARRQFVDRPRKQIYVLSRALSNDNYPDPSQTTVRVECYESILIVRAHDSLDKKGLDFVLSYYDDTRSSIPQKIYQYGINVIGPSFIEDVHRAALAFSDSKNKQ</sequence>
<keyword evidence="3" id="KW-0963">Cytoplasm</keyword>
<dbReference type="PROSITE" id="PS50848">
    <property type="entry name" value="START"/>
    <property type="match status" value="1"/>
</dbReference>
<dbReference type="Pfam" id="PF01852">
    <property type="entry name" value="START"/>
    <property type="match status" value="1"/>
</dbReference>
<keyword evidence="7" id="KW-0446">Lipid-binding</keyword>
<dbReference type="AlphaFoldDB" id="A0ABD2IQ06"/>
<dbReference type="FunFam" id="3.30.530.20:FF:000017">
    <property type="entry name" value="Phosphatidylcholine transfer protein, putative"/>
    <property type="match status" value="1"/>
</dbReference>
<dbReference type="GO" id="GO:0005829">
    <property type="term" value="C:cytosol"/>
    <property type="evidence" value="ECO:0007669"/>
    <property type="project" value="UniProtKB-ARBA"/>
</dbReference>
<evidence type="ECO:0000256" key="3">
    <source>
        <dbReference type="ARBA" id="ARBA00022490"/>
    </source>
</evidence>
<evidence type="ECO:0000256" key="10">
    <source>
        <dbReference type="ARBA" id="ARBA00077188"/>
    </source>
</evidence>
<evidence type="ECO:0000256" key="6">
    <source>
        <dbReference type="ARBA" id="ARBA00023055"/>
    </source>
</evidence>
<evidence type="ECO:0000256" key="2">
    <source>
        <dbReference type="ARBA" id="ARBA00022448"/>
    </source>
</evidence>
<evidence type="ECO:0000256" key="1">
    <source>
        <dbReference type="ARBA" id="ARBA00004496"/>
    </source>
</evidence>
<evidence type="ECO:0000313" key="13">
    <source>
        <dbReference type="EMBL" id="KAL3081301.1"/>
    </source>
</evidence>
<dbReference type="SUPFAM" id="SSF55961">
    <property type="entry name" value="Bet v1-like"/>
    <property type="match status" value="1"/>
</dbReference>
<dbReference type="InterPro" id="IPR002913">
    <property type="entry name" value="START_lipid-bd_dom"/>
</dbReference>
<evidence type="ECO:0000259" key="12">
    <source>
        <dbReference type="PROSITE" id="PS50848"/>
    </source>
</evidence>
<proteinExistence type="predicted"/>
<reference evidence="13 14" key="1">
    <citation type="submission" date="2024-10" db="EMBL/GenBank/DDBJ databases">
        <authorList>
            <person name="Kim D."/>
        </authorList>
    </citation>
    <scope>NUCLEOTIDE SEQUENCE [LARGE SCALE GENOMIC DNA]</scope>
    <source>
        <strain evidence="13">BH-2024</strain>
    </source>
</reference>
<dbReference type="Proteomes" id="UP001620626">
    <property type="component" value="Unassembled WGS sequence"/>
</dbReference>
<dbReference type="InterPro" id="IPR051213">
    <property type="entry name" value="START_lipid_transfer"/>
</dbReference>
<evidence type="ECO:0000256" key="7">
    <source>
        <dbReference type="ARBA" id="ARBA00023121"/>
    </source>
</evidence>
<keyword evidence="14" id="KW-1185">Reference proteome</keyword>
<dbReference type="GO" id="GO:0008289">
    <property type="term" value="F:lipid binding"/>
    <property type="evidence" value="ECO:0007669"/>
    <property type="project" value="UniProtKB-KW"/>
</dbReference>
<feature type="domain" description="START" evidence="12">
    <location>
        <begin position="86"/>
        <end position="279"/>
    </location>
</feature>
<comment type="subcellular location">
    <subcellularLocation>
        <location evidence="1">Cytoplasm</location>
    </subcellularLocation>
</comment>
<dbReference type="InterPro" id="IPR023393">
    <property type="entry name" value="START-like_dom_sf"/>
</dbReference>
<evidence type="ECO:0000256" key="8">
    <source>
        <dbReference type="ARBA" id="ARBA00063535"/>
    </source>
</evidence>
<dbReference type="Gene3D" id="3.30.530.20">
    <property type="match status" value="1"/>
</dbReference>
<keyword evidence="6" id="KW-0445">Lipid transport</keyword>
<evidence type="ECO:0000256" key="4">
    <source>
        <dbReference type="ARBA" id="ARBA00022553"/>
    </source>
</evidence>
<accession>A0ABD2IQ06</accession>
<dbReference type="EMBL" id="JBICBT010001137">
    <property type="protein sequence ID" value="KAL3081301.1"/>
    <property type="molecule type" value="Genomic_DNA"/>
</dbReference>
<comment type="subunit">
    <text evidence="8">Interacts with ACOT13/THEM2.</text>
</comment>
<dbReference type="PANTHER" id="PTHR19308">
    <property type="entry name" value="PHOSPHATIDYLCHOLINE TRANSFER PROTEIN"/>
    <property type="match status" value="1"/>
</dbReference>
<dbReference type="PANTHER" id="PTHR19308:SF8">
    <property type="entry name" value="STAR-RELATED LIPID TRANSFER PROTEIN 7, MITOCHONDRIAL"/>
    <property type="match status" value="1"/>
</dbReference>
<dbReference type="GO" id="GO:0006869">
    <property type="term" value="P:lipid transport"/>
    <property type="evidence" value="ECO:0007669"/>
    <property type="project" value="UniProtKB-KW"/>
</dbReference>
<name>A0ABD2IQ06_9BILA</name>
<keyword evidence="5" id="KW-0007">Acetylation</keyword>
<evidence type="ECO:0000256" key="5">
    <source>
        <dbReference type="ARBA" id="ARBA00022990"/>
    </source>
</evidence>
<organism evidence="13 14">
    <name type="scientific">Heterodera trifolii</name>
    <dbReference type="NCBI Taxonomy" id="157864"/>
    <lineage>
        <taxon>Eukaryota</taxon>
        <taxon>Metazoa</taxon>
        <taxon>Ecdysozoa</taxon>
        <taxon>Nematoda</taxon>
        <taxon>Chromadorea</taxon>
        <taxon>Rhabditida</taxon>
        <taxon>Tylenchina</taxon>
        <taxon>Tylenchomorpha</taxon>
        <taxon>Tylenchoidea</taxon>
        <taxon>Heteroderidae</taxon>
        <taxon>Heteroderinae</taxon>
        <taxon>Heterodera</taxon>
    </lineage>
</organism>